<name>A0A520XGD0_9DELT</name>
<dbReference type="Proteomes" id="UP000322454">
    <property type="component" value="Unassembled WGS sequence"/>
</dbReference>
<dbReference type="AlphaFoldDB" id="A0A520XGD0"/>
<dbReference type="EMBL" id="SHMQ01000002">
    <property type="protein sequence ID" value="RZV40262.1"/>
    <property type="molecule type" value="Genomic_DNA"/>
</dbReference>
<evidence type="ECO:0000313" key="3">
    <source>
        <dbReference type="Proteomes" id="UP000322454"/>
    </source>
</evidence>
<sequence length="302" mass="35478">MEKSKEILLEHFKKIFLKKDDTVAFVLLKKDNKPFQIFKKIGDIDDSFIEFLEKNNNNGYSIHGSVNPLLPNPTKRTKDFYSENQRRLWLDLDNKKNNYILLKFKQFLIDFNLPKPNQITQSSEGNYHIYWVLDKEYNFEILSKMMLRMNIFLKLDHTQDITRLLRLPGFYSKKPGKNDFVCCPFKSLNKLPVNINSFAKIDNIKIQAPNNENIKSNIMAFSDEKGELWNFKVNSKQTTRDIYNISTKRLKSKSLSEIDLSFAKILDINNVSMEIIKTLLISLATGRKPNPEYYAQKTIEKL</sequence>
<dbReference type="Gene3D" id="3.30.70.1790">
    <property type="entry name" value="RepB DNA-primase, N-terminal domain"/>
    <property type="match status" value="1"/>
</dbReference>
<organism evidence="2 3">
    <name type="scientific">Candidatus Acidulodesulfobacterium acidiphilum</name>
    <dbReference type="NCBI Taxonomy" id="2597224"/>
    <lineage>
        <taxon>Bacteria</taxon>
        <taxon>Deltaproteobacteria</taxon>
        <taxon>Candidatus Acidulodesulfobacterales</taxon>
        <taxon>Candidatus Acidulodesulfobacterium</taxon>
    </lineage>
</organism>
<accession>A0A520XGD0</accession>
<reference evidence="2 3" key="1">
    <citation type="submission" date="2019-01" db="EMBL/GenBank/DDBJ databases">
        <title>Insights into ecological role of a new deltaproteobacterial order Candidatus Sinidesulfobacterales (Sva0485) by metagenomics and metatranscriptomics.</title>
        <authorList>
            <person name="Tan S."/>
            <person name="Liu J."/>
            <person name="Fang Y."/>
            <person name="Hedlund B."/>
            <person name="Lian Z.-H."/>
            <person name="Huang L.-Y."/>
            <person name="Li J.-T."/>
            <person name="Huang L.-N."/>
            <person name="Li W.-J."/>
            <person name="Jiang H.-C."/>
            <person name="Dong H.-L."/>
            <person name="Shu W.-S."/>
        </authorList>
    </citation>
    <scope>NUCLEOTIDE SEQUENCE [LARGE SCALE GENOMIC DNA]</scope>
    <source>
        <strain evidence="2">AP4</strain>
    </source>
</reference>
<gene>
    <name evidence="2" type="ORF">EVJ48_01850</name>
</gene>
<feature type="domain" description="RepB-like DNA primase" evidence="1">
    <location>
        <begin position="68"/>
        <end position="176"/>
    </location>
</feature>
<proteinExistence type="predicted"/>
<dbReference type="InterPro" id="IPR039459">
    <property type="entry name" value="RepB-like_DNA_primase_dom"/>
</dbReference>
<comment type="caution">
    <text evidence="2">The sequence shown here is derived from an EMBL/GenBank/DDBJ whole genome shotgun (WGS) entry which is preliminary data.</text>
</comment>
<dbReference type="Pfam" id="PF16793">
    <property type="entry name" value="RepB_primase"/>
    <property type="match status" value="1"/>
</dbReference>
<protein>
    <recommendedName>
        <fullName evidence="1">RepB-like DNA primase domain-containing protein</fullName>
    </recommendedName>
</protein>
<evidence type="ECO:0000259" key="1">
    <source>
        <dbReference type="Pfam" id="PF16793"/>
    </source>
</evidence>
<evidence type="ECO:0000313" key="2">
    <source>
        <dbReference type="EMBL" id="RZV40262.1"/>
    </source>
</evidence>